<dbReference type="GeneID" id="56588270"/>
<dbReference type="STRING" id="123899.SAMEA3906487_00315"/>
<organism evidence="1 2">
    <name type="scientific">Bordetella trematum</name>
    <dbReference type="NCBI Taxonomy" id="123899"/>
    <lineage>
        <taxon>Bacteria</taxon>
        <taxon>Pseudomonadati</taxon>
        <taxon>Pseudomonadota</taxon>
        <taxon>Betaproteobacteria</taxon>
        <taxon>Burkholderiales</taxon>
        <taxon>Alcaligenaceae</taxon>
        <taxon>Bordetella</taxon>
    </lineage>
</organism>
<protein>
    <submittedName>
        <fullName evidence="1">Phage protein</fullName>
    </submittedName>
</protein>
<evidence type="ECO:0000313" key="1">
    <source>
        <dbReference type="EMBL" id="SAI66551.1"/>
    </source>
</evidence>
<reference evidence="1 2" key="1">
    <citation type="submission" date="2016-04" db="EMBL/GenBank/DDBJ databases">
        <authorList>
            <consortium name="Pathogen Informatics"/>
        </authorList>
    </citation>
    <scope>NUCLEOTIDE SEQUENCE [LARGE SCALE GENOMIC DNA]</scope>
    <source>
        <strain evidence="1 2">H044680328</strain>
    </source>
</reference>
<dbReference type="PATRIC" id="fig|123899.6.peg.297"/>
<gene>
    <name evidence="1" type="ORF">SAMEA3906487_00315</name>
</gene>
<dbReference type="RefSeq" id="WP_063491459.1">
    <property type="nucleotide sequence ID" value="NZ_CP016340.1"/>
</dbReference>
<sequence length="185" mass="20577">MLTLDKRTPFPRRGGDQLARLSGMQCQAPQFHGWVSGQADYRGPVPVTVDSAAEYVRQVCGVSSRADLDHNREAARRFHALIRRPFLDYVQRREGLGQIFMGYRVTAQGIQAAYAHVSTFVQAISEAELGEVLLPYLIPVDPWEGVSRLDAAGAAARQVLFDLTRQGKVRSIGRGLVGERLWRSV</sequence>
<name>A0A157S8G2_9BORD</name>
<dbReference type="EMBL" id="LT546645">
    <property type="protein sequence ID" value="SAI66551.1"/>
    <property type="molecule type" value="Genomic_DNA"/>
</dbReference>
<proteinExistence type="predicted"/>
<keyword evidence="2" id="KW-1185">Reference proteome</keyword>
<dbReference type="OrthoDB" id="8660968at2"/>
<accession>A0A157S8G2</accession>
<dbReference type="AlphaFoldDB" id="A0A157S8G2"/>
<dbReference type="Proteomes" id="UP000076825">
    <property type="component" value="Chromosome 1"/>
</dbReference>
<evidence type="ECO:0000313" key="2">
    <source>
        <dbReference type="Proteomes" id="UP000076825"/>
    </source>
</evidence>
<dbReference type="KEGG" id="btrm:SAMEA390648700315"/>